<evidence type="ECO:0000313" key="3">
    <source>
        <dbReference type="Proteomes" id="UP000566276"/>
    </source>
</evidence>
<feature type="region of interest" description="Disordered" evidence="1">
    <location>
        <begin position="1"/>
        <end position="31"/>
    </location>
</feature>
<keyword evidence="3" id="KW-1185">Reference proteome</keyword>
<dbReference type="Proteomes" id="UP000566276">
    <property type="component" value="Unassembled WGS sequence"/>
</dbReference>
<sequence>MIGSKKSAQEVNHKKSKGNNTIIVRDYPQFN</sequence>
<accession>A0ABR6P7E9</accession>
<reference evidence="2 3" key="1">
    <citation type="submission" date="2020-08" db="EMBL/GenBank/DDBJ databases">
        <title>Genomic Encyclopedia of Type Strains, Phase IV (KMG-IV): sequencing the most valuable type-strain genomes for metagenomic binning, comparative biology and taxonomic classification.</title>
        <authorList>
            <person name="Goeker M."/>
        </authorList>
    </citation>
    <scope>NUCLEOTIDE SEQUENCE [LARGE SCALE GENOMIC DNA]</scope>
    <source>
        <strain evidence="2 3">DSM 16813</strain>
    </source>
</reference>
<dbReference type="EMBL" id="JACHFA010000005">
    <property type="protein sequence ID" value="MBB6031957.1"/>
    <property type="molecule type" value="Genomic_DNA"/>
</dbReference>
<evidence type="ECO:0000256" key="1">
    <source>
        <dbReference type="SAM" id="MobiDB-lite"/>
    </source>
</evidence>
<organism evidence="2 3">
    <name type="scientific">Borreliella spielmanii</name>
    <dbReference type="NCBI Taxonomy" id="88916"/>
    <lineage>
        <taxon>Bacteria</taxon>
        <taxon>Pseudomonadati</taxon>
        <taxon>Spirochaetota</taxon>
        <taxon>Spirochaetia</taxon>
        <taxon>Spirochaetales</taxon>
        <taxon>Borreliaceae</taxon>
        <taxon>Borreliella</taxon>
    </lineage>
</organism>
<evidence type="ECO:0000313" key="2">
    <source>
        <dbReference type="EMBL" id="MBB6031957.1"/>
    </source>
</evidence>
<name>A0ABR6P7E9_9SPIR</name>
<protein>
    <submittedName>
        <fullName evidence="2">Uncharacterized protein</fullName>
    </submittedName>
</protein>
<gene>
    <name evidence="2" type="ORF">HNR35_000960</name>
</gene>
<proteinExistence type="predicted"/>
<comment type="caution">
    <text evidence="2">The sequence shown here is derived from an EMBL/GenBank/DDBJ whole genome shotgun (WGS) entry which is preliminary data.</text>
</comment>